<dbReference type="Proteomes" id="UP000422569">
    <property type="component" value="Chromosome"/>
</dbReference>
<dbReference type="KEGG" id="mpar:F7D14_14580"/>
<keyword evidence="1" id="KW-1133">Transmembrane helix</keyword>
<proteinExistence type="predicted"/>
<organism evidence="2 3">
    <name type="scientific">Methylocystis parvus</name>
    <dbReference type="NCBI Taxonomy" id="134"/>
    <lineage>
        <taxon>Bacteria</taxon>
        <taxon>Pseudomonadati</taxon>
        <taxon>Pseudomonadota</taxon>
        <taxon>Alphaproteobacteria</taxon>
        <taxon>Hyphomicrobiales</taxon>
        <taxon>Methylocystaceae</taxon>
        <taxon>Methylocystis</taxon>
    </lineage>
</organism>
<name>A0A6B8M6V7_9HYPH</name>
<protein>
    <submittedName>
        <fullName evidence="2">Uncharacterized protein</fullName>
    </submittedName>
</protein>
<sequence length="60" mass="6730">MGEKTTEDRLSSLEHARTAVFVAGLFVALWLGKTSLYDIPAGIKTALSSEKKPRRSWMNY</sequence>
<accession>A0A6B8M6V7</accession>
<reference evidence="2 3" key="1">
    <citation type="submission" date="2019-09" db="EMBL/GenBank/DDBJ databases">
        <title>Isolation and complete genome sequencing of Methylocystis species.</title>
        <authorList>
            <person name="Rumah B.L."/>
            <person name="Stead C.E."/>
            <person name="Stevens B.C."/>
            <person name="Minton N.P."/>
            <person name="Grosse-Honebrink A."/>
            <person name="Zhang Y."/>
        </authorList>
    </citation>
    <scope>NUCLEOTIDE SEQUENCE [LARGE SCALE GENOMIC DNA]</scope>
    <source>
        <strain evidence="2 3">BRCS2</strain>
    </source>
</reference>
<dbReference type="RefSeq" id="WP_016922150.1">
    <property type="nucleotide sequence ID" value="NZ_CP044331.1"/>
</dbReference>
<dbReference type="AlphaFoldDB" id="A0A6B8M6V7"/>
<gene>
    <name evidence="2" type="ORF">F7D14_14580</name>
</gene>
<evidence type="ECO:0000256" key="1">
    <source>
        <dbReference type="SAM" id="Phobius"/>
    </source>
</evidence>
<evidence type="ECO:0000313" key="2">
    <source>
        <dbReference type="EMBL" id="QGM98581.1"/>
    </source>
</evidence>
<feature type="transmembrane region" description="Helical" evidence="1">
    <location>
        <begin position="15"/>
        <end position="32"/>
    </location>
</feature>
<keyword evidence="3" id="KW-1185">Reference proteome</keyword>
<evidence type="ECO:0000313" key="3">
    <source>
        <dbReference type="Proteomes" id="UP000422569"/>
    </source>
</evidence>
<keyword evidence="1" id="KW-0472">Membrane</keyword>
<dbReference type="EMBL" id="CP044331">
    <property type="protein sequence ID" value="QGM98581.1"/>
    <property type="molecule type" value="Genomic_DNA"/>
</dbReference>
<keyword evidence="1" id="KW-0812">Transmembrane</keyword>